<dbReference type="Proteomes" id="UP000241769">
    <property type="component" value="Unassembled WGS sequence"/>
</dbReference>
<dbReference type="SUPFAM" id="SSF55186">
    <property type="entry name" value="ThrRS/AlaRS common domain"/>
    <property type="match status" value="1"/>
</dbReference>
<keyword evidence="4 13" id="KW-0820">tRNA-binding</keyword>
<feature type="binding site" evidence="13">
    <location>
        <position position="718"/>
    </location>
    <ligand>
        <name>Zn(2+)</name>
        <dbReference type="ChEBI" id="CHEBI:29105"/>
    </ligand>
</feature>
<feature type="region of interest" description="Disordered" evidence="14">
    <location>
        <begin position="950"/>
        <end position="981"/>
    </location>
</feature>
<keyword evidence="11 13" id="KW-0648">Protein biosynthesis</keyword>
<dbReference type="CDD" id="cd00673">
    <property type="entry name" value="AlaRS_core"/>
    <property type="match status" value="1"/>
</dbReference>
<dbReference type="Pfam" id="PF07973">
    <property type="entry name" value="tRNA_SAD"/>
    <property type="match status" value="1"/>
</dbReference>
<feature type="compositionally biased region" description="Basic and acidic residues" evidence="14">
    <location>
        <begin position="1109"/>
        <end position="1132"/>
    </location>
</feature>
<dbReference type="GO" id="GO:0008270">
    <property type="term" value="F:zinc ion binding"/>
    <property type="evidence" value="ECO:0007669"/>
    <property type="project" value="UniProtKB-UniRule"/>
</dbReference>
<dbReference type="HAMAP" id="MF_00036_B">
    <property type="entry name" value="Ala_tRNA_synth_B"/>
    <property type="match status" value="1"/>
</dbReference>
<feature type="compositionally biased region" description="Acidic residues" evidence="14">
    <location>
        <begin position="1133"/>
        <end position="1155"/>
    </location>
</feature>
<evidence type="ECO:0000256" key="10">
    <source>
        <dbReference type="ARBA" id="ARBA00022884"/>
    </source>
</evidence>
<keyword evidence="17" id="KW-1185">Reference proteome</keyword>
<feature type="domain" description="Alanyl-transfer RNA synthetases family profile" evidence="15">
    <location>
        <begin position="28"/>
        <end position="761"/>
    </location>
</feature>
<dbReference type="EC" id="6.1.1.7" evidence="2"/>
<dbReference type="SUPFAM" id="SSF50447">
    <property type="entry name" value="Translation proteins"/>
    <property type="match status" value="1"/>
</dbReference>
<dbReference type="EMBL" id="MDYQ01000083">
    <property type="protein sequence ID" value="PRP83386.1"/>
    <property type="molecule type" value="Genomic_DNA"/>
</dbReference>
<evidence type="ECO:0000256" key="12">
    <source>
        <dbReference type="ARBA" id="ARBA00023146"/>
    </source>
</evidence>
<dbReference type="InterPro" id="IPR002318">
    <property type="entry name" value="Ala-tRNA-lgiase_IIc"/>
</dbReference>
<dbReference type="Gene3D" id="3.30.930.10">
    <property type="entry name" value="Bira Bifunctional Protein, Domain 2"/>
    <property type="match status" value="1"/>
</dbReference>
<feature type="binding site" evidence="13">
    <location>
        <position position="620"/>
    </location>
    <ligand>
        <name>Zn(2+)</name>
        <dbReference type="ChEBI" id="CHEBI:29105"/>
    </ligand>
</feature>
<dbReference type="STRING" id="1890364.A0A2P6NHE2"/>
<dbReference type="InterPro" id="IPR018165">
    <property type="entry name" value="Ala-tRNA-synth_IIc_core"/>
</dbReference>
<comment type="function">
    <text evidence="13">Catalyzes the attachment of alanine to tRNA(Ala) in a two-step reaction: alanine is first activated by ATP to form Ala-AMP and then transferred to the acceptor end of tRNA(Ala). Also edits incorrectly charged tRNA(Ala) via its editing domain.</text>
</comment>
<keyword evidence="9 13" id="KW-0067">ATP-binding</keyword>
<comment type="subunit">
    <text evidence="13">Monomer.</text>
</comment>
<dbReference type="SMART" id="SM00863">
    <property type="entry name" value="tRNA_SAD"/>
    <property type="match status" value="1"/>
</dbReference>
<dbReference type="PANTHER" id="PTHR11777:SF9">
    <property type="entry name" value="ALANINE--TRNA LIGASE, CYTOPLASMIC"/>
    <property type="match status" value="1"/>
</dbReference>
<evidence type="ECO:0000256" key="5">
    <source>
        <dbReference type="ARBA" id="ARBA00022598"/>
    </source>
</evidence>
<evidence type="ECO:0000256" key="6">
    <source>
        <dbReference type="ARBA" id="ARBA00022723"/>
    </source>
</evidence>
<dbReference type="FunFam" id="3.30.930.10:FF:000004">
    <property type="entry name" value="Alanine--tRNA ligase"/>
    <property type="match status" value="1"/>
</dbReference>
<dbReference type="GO" id="GO:0000049">
    <property type="term" value="F:tRNA binding"/>
    <property type="evidence" value="ECO:0007669"/>
    <property type="project" value="UniProtKB-KW"/>
</dbReference>
<keyword evidence="12 13" id="KW-0030">Aminoacyl-tRNA synthetase</keyword>
<dbReference type="SUPFAM" id="SSF101353">
    <property type="entry name" value="Putative anticodon-binding domain of alanyl-tRNA synthetase (AlaRS)"/>
    <property type="match status" value="1"/>
</dbReference>
<evidence type="ECO:0000313" key="16">
    <source>
        <dbReference type="EMBL" id="PRP83386.1"/>
    </source>
</evidence>
<dbReference type="InterPro" id="IPR021715">
    <property type="entry name" value="Slu7_dom"/>
</dbReference>
<evidence type="ECO:0000313" key="17">
    <source>
        <dbReference type="Proteomes" id="UP000241769"/>
    </source>
</evidence>
<dbReference type="InterPro" id="IPR018162">
    <property type="entry name" value="Ala-tRNA-ligase_IIc_anticod-bd"/>
</dbReference>
<feature type="binding site" evidence="13">
    <location>
        <position position="722"/>
    </location>
    <ligand>
        <name>Zn(2+)</name>
        <dbReference type="ChEBI" id="CHEBI:29105"/>
    </ligand>
</feature>
<evidence type="ECO:0000256" key="1">
    <source>
        <dbReference type="ARBA" id="ARBA00008429"/>
    </source>
</evidence>
<keyword evidence="7 13" id="KW-0547">Nucleotide-binding</keyword>
<dbReference type="PANTHER" id="PTHR11777">
    <property type="entry name" value="ALANYL-TRNA SYNTHETASE"/>
    <property type="match status" value="1"/>
</dbReference>
<dbReference type="NCBIfam" id="TIGR00344">
    <property type="entry name" value="alaS"/>
    <property type="match status" value="1"/>
</dbReference>
<dbReference type="InterPro" id="IPR018164">
    <property type="entry name" value="Ala-tRNA-synth_IIc_N"/>
</dbReference>
<dbReference type="GO" id="GO:0005739">
    <property type="term" value="C:mitochondrion"/>
    <property type="evidence" value="ECO:0007669"/>
    <property type="project" value="TreeGrafter"/>
</dbReference>
<evidence type="ECO:0000256" key="8">
    <source>
        <dbReference type="ARBA" id="ARBA00022833"/>
    </source>
</evidence>
<dbReference type="Gene3D" id="3.30.54.20">
    <property type="match status" value="1"/>
</dbReference>
<evidence type="ECO:0000259" key="15">
    <source>
        <dbReference type="PROSITE" id="PS50860"/>
    </source>
</evidence>
<keyword evidence="8 13" id="KW-0862">Zinc</keyword>
<dbReference type="OrthoDB" id="2423964at2759"/>
<dbReference type="Pfam" id="PF11708">
    <property type="entry name" value="Slu7"/>
    <property type="match status" value="1"/>
</dbReference>
<accession>A0A2P6NHE2</accession>
<protein>
    <recommendedName>
        <fullName evidence="3">Alanine--tRNA ligase</fullName>
        <ecNumber evidence="2">6.1.1.7</ecNumber>
    </recommendedName>
</protein>
<dbReference type="InterPro" id="IPR012947">
    <property type="entry name" value="tRNA_SAD"/>
</dbReference>
<dbReference type="FunCoup" id="A0A2P6NHE2">
    <property type="interactions" value="129"/>
</dbReference>
<keyword evidence="5 13" id="KW-0436">Ligase</keyword>
<comment type="catalytic activity">
    <reaction evidence="13">
        <text>tRNA(Ala) + L-alanine + ATP = L-alanyl-tRNA(Ala) + AMP + diphosphate</text>
        <dbReference type="Rhea" id="RHEA:12540"/>
        <dbReference type="Rhea" id="RHEA-COMP:9657"/>
        <dbReference type="Rhea" id="RHEA-COMP:9923"/>
        <dbReference type="ChEBI" id="CHEBI:30616"/>
        <dbReference type="ChEBI" id="CHEBI:33019"/>
        <dbReference type="ChEBI" id="CHEBI:57972"/>
        <dbReference type="ChEBI" id="CHEBI:78442"/>
        <dbReference type="ChEBI" id="CHEBI:78497"/>
        <dbReference type="ChEBI" id="CHEBI:456215"/>
        <dbReference type="EC" id="6.1.1.7"/>
    </reaction>
</comment>
<feature type="binding site" evidence="13">
    <location>
        <position position="616"/>
    </location>
    <ligand>
        <name>Zn(2+)</name>
        <dbReference type="ChEBI" id="CHEBI:29105"/>
    </ligand>
</feature>
<proteinExistence type="inferred from homology"/>
<dbReference type="PRINTS" id="PR00980">
    <property type="entry name" value="TRNASYNTHALA"/>
</dbReference>
<evidence type="ECO:0000256" key="14">
    <source>
        <dbReference type="SAM" id="MobiDB-lite"/>
    </source>
</evidence>
<dbReference type="InterPro" id="IPR045864">
    <property type="entry name" value="aa-tRNA-synth_II/BPL/LPL"/>
</dbReference>
<dbReference type="GO" id="GO:0006419">
    <property type="term" value="P:alanyl-tRNA aminoacylation"/>
    <property type="evidence" value="ECO:0007669"/>
    <property type="project" value="InterPro"/>
</dbReference>
<evidence type="ECO:0000256" key="9">
    <source>
        <dbReference type="ARBA" id="ARBA00022840"/>
    </source>
</evidence>
<organism evidence="16 17">
    <name type="scientific">Planoprotostelium fungivorum</name>
    <dbReference type="NCBI Taxonomy" id="1890364"/>
    <lineage>
        <taxon>Eukaryota</taxon>
        <taxon>Amoebozoa</taxon>
        <taxon>Evosea</taxon>
        <taxon>Variosea</taxon>
        <taxon>Cavosteliida</taxon>
        <taxon>Cavosteliaceae</taxon>
        <taxon>Planoprotostelium</taxon>
    </lineage>
</organism>
<dbReference type="Gene3D" id="3.30.980.10">
    <property type="entry name" value="Threonyl-trna Synthetase, Chain A, domain 2"/>
    <property type="match status" value="1"/>
</dbReference>
<reference evidence="16 17" key="1">
    <citation type="journal article" date="2018" name="Genome Biol. Evol.">
        <title>Multiple Roots of Fruiting Body Formation in Amoebozoa.</title>
        <authorList>
            <person name="Hillmann F."/>
            <person name="Forbes G."/>
            <person name="Novohradska S."/>
            <person name="Ferling I."/>
            <person name="Riege K."/>
            <person name="Groth M."/>
            <person name="Westermann M."/>
            <person name="Marz M."/>
            <person name="Spaller T."/>
            <person name="Winckler T."/>
            <person name="Schaap P."/>
            <person name="Glockner G."/>
        </authorList>
    </citation>
    <scope>NUCLEOTIDE SEQUENCE [LARGE SCALE GENOMIC DNA]</scope>
    <source>
        <strain evidence="16 17">Jena</strain>
    </source>
</reference>
<evidence type="ECO:0000256" key="4">
    <source>
        <dbReference type="ARBA" id="ARBA00022555"/>
    </source>
</evidence>
<feature type="region of interest" description="Disordered" evidence="14">
    <location>
        <begin position="1109"/>
        <end position="1172"/>
    </location>
</feature>
<evidence type="ECO:0000256" key="11">
    <source>
        <dbReference type="ARBA" id="ARBA00022917"/>
    </source>
</evidence>
<dbReference type="GO" id="GO:0005524">
    <property type="term" value="F:ATP binding"/>
    <property type="evidence" value="ECO:0007669"/>
    <property type="project" value="UniProtKB-UniRule"/>
</dbReference>
<comment type="caution">
    <text evidence="16">The sequence shown here is derived from an EMBL/GenBank/DDBJ whole genome shotgun (WGS) entry which is preliminary data.</text>
</comment>
<dbReference type="Pfam" id="PF01411">
    <property type="entry name" value="tRNA-synt_2c"/>
    <property type="match status" value="1"/>
</dbReference>
<dbReference type="PROSITE" id="PS50860">
    <property type="entry name" value="AA_TRNA_LIGASE_II_ALA"/>
    <property type="match status" value="1"/>
</dbReference>
<dbReference type="InterPro" id="IPR050058">
    <property type="entry name" value="Ala-tRNA_ligase"/>
</dbReference>
<comment type="similarity">
    <text evidence="1">Belongs to the class-II aminoacyl-tRNA synthetase family. Alax-L subfamily.</text>
</comment>
<dbReference type="GO" id="GO:0002161">
    <property type="term" value="F:aminoacyl-tRNA deacylase activity"/>
    <property type="evidence" value="ECO:0007669"/>
    <property type="project" value="TreeGrafter"/>
</dbReference>
<evidence type="ECO:0000256" key="2">
    <source>
        <dbReference type="ARBA" id="ARBA00013168"/>
    </source>
</evidence>
<sequence>MMLALRSRGRSISQYHIAPKANRRYASWTTSQVRERFLTFFEKNGHTRVASDGLIPSGDPSLLFTNAGMVQFKNYFLGIDKPTFDPVTSSQKCLRVGGKHNDFENVGRTARHHTFFEMLGNFSFGSYGKRQAIHLAWEFLTSDLGIPKDRLRVTIYKDDEEAFKIWKDEVNLETDRILRHGKEDNFWSMGEGKGPCGPCTEIFYRLDQPDSDGESWLEIWNVVFMEFSKNEREEISPLGKTCIDTGMGLERVTSVLQGKSNNFDIDMFQNIIDYTSGVISKKRKVTAAVMSGQDELLALRVISDHMRAASFMIVDGVLPSNTGRGYVLRRVIRRALRFASKLGVSDPFLADLLPCLTAEMGQQYPELVTRSRAVADVLTGEEIIFQRTLTTGLKVLEAKINASTEEKELDANLVFQMFDTYGFPIDLTSNIAAEQGYTIDEGKVRDIVEKNKTMSKATWKGSVQLGVFHSSLNVKTEAYTEYPEALKNWKDRFGEVSFVGYAPEHHVQHVDGTRTRVRGIHQNPEEGGTLWMCVSPCPFYPTSGGQTGDRGEIVLENGAVLNVEGTIRPYDNGIAIKIVDNPEKIEGMLLLGQLVEGTNVRAFVDHKLRRSAARNHTATHLLHSGLRKYIGDSVRQAGSHVSPTRLRFDYTCIVPPSPATLQDIQSYVNRCIDDDIQLRVREMKKEEAIAQGAMSLFEEKYNDVVRVIEVPDHSVELCGGTHVQNTGSILSFVILSDKALSAGIRRIEAITGTEALSHHNDLANRISHIAQMLNVQPTQIEPTLQKMIQQKKTATQKAQSESGTRMRGKVESTAMTLHHTDSSEDISNLRDKVAKLVKEDGGLHVVYAGGNVVISTGSTQLHAGNLFKELTKALEGGKGGGIAFYSPAQNNVAIVRVSPEVVRLLLSNPHGSIGEREGLGRYDLGGISRNRTPTDAVEDIMNMLSASALDNKRADSKRQKELDEARKNGTAAPEVDDEGKAINPHIPKYIAQAPWYLNKEGPGLKHQKSNNAKSEASANEWYLRGAKAGPAATKYRKGACENCGAMTHTKKECCERPRKLGAKWSGRDIAQDEIVKDIKLDWSGKRDRWNGYNADDYSSVVQKYEKFEAERRRVRKEEAQQKAETKQERDSDSDVSSSDEEEEDEEKSEFIDAEEQPVGATLASQGTAVKTKTTVRNLRLREDRAKYLINLNQDSAHYDPKSRSMRENPNDGTNGEEIVYAGDNFVRASGQTDEFLQQQQFSMQNGDDLHMQAGPSQAELAFKEHQRKLKEEREKNQKDITAMYGKTKTSDIAQQPLQQSEDYVEYSADGAIMQGNKKIIPQSRYEEDVIPGNHKAVWGSWWCEGKWGFSCCRQMNKNAYCTGRAGVEAHIHASKMTTPTAFIQTNREESLKKEERVR</sequence>
<dbReference type="FunFam" id="3.30.54.20:FF:000001">
    <property type="entry name" value="Alanine--tRNA ligase"/>
    <property type="match status" value="1"/>
</dbReference>
<dbReference type="SUPFAM" id="SSF55681">
    <property type="entry name" value="Class II aaRS and biotin synthetases"/>
    <property type="match status" value="1"/>
</dbReference>
<gene>
    <name evidence="16" type="ORF">PROFUN_09414</name>
</gene>
<evidence type="ECO:0000256" key="13">
    <source>
        <dbReference type="HAMAP-Rule" id="MF_03133"/>
    </source>
</evidence>
<keyword evidence="6 13" id="KW-0479">Metal-binding</keyword>
<evidence type="ECO:0000256" key="7">
    <source>
        <dbReference type="ARBA" id="ARBA00022741"/>
    </source>
</evidence>
<dbReference type="InParanoid" id="A0A2P6NHE2"/>
<feature type="compositionally biased region" description="Polar residues" evidence="14">
    <location>
        <begin position="1162"/>
        <end position="1172"/>
    </location>
</feature>
<feature type="compositionally biased region" description="Basic and acidic residues" evidence="14">
    <location>
        <begin position="950"/>
        <end position="967"/>
    </location>
</feature>
<dbReference type="GO" id="GO:0004813">
    <property type="term" value="F:alanine-tRNA ligase activity"/>
    <property type="evidence" value="ECO:0007669"/>
    <property type="project" value="UniProtKB-UniRule"/>
</dbReference>
<keyword evidence="10 13" id="KW-0694">RNA-binding</keyword>
<dbReference type="Gene3D" id="2.40.30.130">
    <property type="match status" value="1"/>
</dbReference>
<comment type="domain">
    <text evidence="13">Consists of three domains; the N-terminal catalytic domain, the editing domain and the C-terminal C-Ala domain. The editing domain removes incorrectly charged amino acids, while the C-Ala domain, along with tRNA(Ala), serves as a bridge to cooperatively bring together the editing and aminoacylation centers thus stimulating deacylation of misacylated tRNAs.</text>
</comment>
<dbReference type="InterPro" id="IPR009000">
    <property type="entry name" value="Transl_B-barrel_sf"/>
</dbReference>
<dbReference type="InterPro" id="IPR018163">
    <property type="entry name" value="Thr/Ala-tRNA-synth_IIc_edit"/>
</dbReference>
<dbReference type="InterPro" id="IPR023033">
    <property type="entry name" value="Ala_tRNA_ligase_euk/bac"/>
</dbReference>
<evidence type="ECO:0000256" key="3">
    <source>
        <dbReference type="ARBA" id="ARBA00017959"/>
    </source>
</evidence>
<comment type="cofactor">
    <cofactor evidence="13">
        <name>Zn(2+)</name>
        <dbReference type="ChEBI" id="CHEBI:29105"/>
    </cofactor>
    <text evidence="13">Binds 1 zinc ion per subunit.</text>
</comment>
<dbReference type="FunFam" id="3.30.980.10:FF:000004">
    <property type="entry name" value="Alanine--tRNA ligase, cytoplasmic"/>
    <property type="match status" value="1"/>
</dbReference>
<name>A0A2P6NHE2_9EUKA</name>